<keyword evidence="1" id="KW-1133">Transmembrane helix</keyword>
<keyword evidence="3" id="KW-0808">Transferase</keyword>
<evidence type="ECO:0000259" key="2">
    <source>
        <dbReference type="Pfam" id="PF00535"/>
    </source>
</evidence>
<dbReference type="Proteomes" id="UP000515514">
    <property type="component" value="Chromosome"/>
</dbReference>
<dbReference type="InterPro" id="IPR001173">
    <property type="entry name" value="Glyco_trans_2-like"/>
</dbReference>
<evidence type="ECO:0000256" key="1">
    <source>
        <dbReference type="SAM" id="Phobius"/>
    </source>
</evidence>
<gene>
    <name evidence="3" type="ORF">ALE3EI_0902</name>
</gene>
<evidence type="ECO:0000313" key="4">
    <source>
        <dbReference type="Proteomes" id="UP000515514"/>
    </source>
</evidence>
<keyword evidence="1" id="KW-0812">Transmembrane</keyword>
<proteinExistence type="predicted"/>
<sequence>MAHFNNPEGLEKSLRTIDEPFKVDVLVVDDGSEQRPNEEQLQKIYTNGRLIFDYLETNLGVGVAANRALQLAQEMDYELIARLDCGDFNHKGKYQRQLEYLDNNPDVKLLGTWARVLDDKGNFKHMLKHPCAYEQIKKKMYFNSMFLNPSVVFYTEILKTVGNYPYKYRRAAQDYAFFFKVIRQYKAENLPEVLIDYIIEPHSISTTKRRLQVKNRISIVLDNFYFGWYPVLGLFRGMLLYLFPRKATTFIKKYTKRN</sequence>
<feature type="domain" description="Glycosyltransferase 2-like" evidence="2">
    <location>
        <begin position="4"/>
        <end position="146"/>
    </location>
</feature>
<keyword evidence="1" id="KW-0472">Membrane</keyword>
<reference evidence="3 4" key="1">
    <citation type="submission" date="2020-04" db="EMBL/GenBank/DDBJ databases">
        <title>Genome sequence of Altibacter aquimarinus strain ALE3EI.</title>
        <authorList>
            <person name="Oh H.-M."/>
            <person name="Jang D."/>
        </authorList>
    </citation>
    <scope>NUCLEOTIDE SEQUENCE [LARGE SCALE GENOMIC DNA]</scope>
    <source>
        <strain evidence="3 4">ALE3EI</strain>
    </source>
</reference>
<dbReference type="Pfam" id="PF00535">
    <property type="entry name" value="Glycos_transf_2"/>
    <property type="match status" value="1"/>
</dbReference>
<dbReference type="Gene3D" id="3.90.550.10">
    <property type="entry name" value="Spore Coat Polysaccharide Biosynthesis Protein SpsA, Chain A"/>
    <property type="match status" value="1"/>
</dbReference>
<dbReference type="AlphaFoldDB" id="A0A7G8PT11"/>
<accession>A0A7G8PT11</accession>
<feature type="transmembrane region" description="Helical" evidence="1">
    <location>
        <begin position="224"/>
        <end position="243"/>
    </location>
</feature>
<evidence type="ECO:0000313" key="3">
    <source>
        <dbReference type="EMBL" id="QNJ97477.1"/>
    </source>
</evidence>
<dbReference type="SUPFAM" id="SSF53448">
    <property type="entry name" value="Nucleotide-diphospho-sugar transferases"/>
    <property type="match status" value="1"/>
</dbReference>
<dbReference type="KEGG" id="alti:ALE3EI_0902"/>
<dbReference type="EMBL" id="CP052909">
    <property type="protein sequence ID" value="QNJ97477.1"/>
    <property type="molecule type" value="Genomic_DNA"/>
</dbReference>
<dbReference type="InterPro" id="IPR029044">
    <property type="entry name" value="Nucleotide-diphossugar_trans"/>
</dbReference>
<dbReference type="GO" id="GO:0016740">
    <property type="term" value="F:transferase activity"/>
    <property type="evidence" value="ECO:0007669"/>
    <property type="project" value="UniProtKB-KW"/>
</dbReference>
<keyword evidence="4" id="KW-1185">Reference proteome</keyword>
<organism evidence="3 4">
    <name type="scientific">Constantimarinum furrinae</name>
    <dbReference type="NCBI Taxonomy" id="2562285"/>
    <lineage>
        <taxon>Bacteria</taxon>
        <taxon>Pseudomonadati</taxon>
        <taxon>Bacteroidota</taxon>
        <taxon>Flavobacteriia</taxon>
        <taxon>Flavobacteriales</taxon>
        <taxon>Flavobacteriaceae</taxon>
        <taxon>Altibacter/Constantimarinum group</taxon>
        <taxon>Constantimarinum</taxon>
    </lineage>
</organism>
<name>A0A7G8PT11_9FLAO</name>
<protein>
    <submittedName>
        <fullName evidence="3">Glycosyl transferase family 2 protein</fullName>
    </submittedName>
</protein>